<name>A0A3E0DUG5_9GAMM</name>
<comment type="caution">
    <text evidence="8">The sequence shown here is derived from an EMBL/GenBank/DDBJ whole genome shotgun (WGS) entry which is preliminary data.</text>
</comment>
<feature type="domain" description="ComEC/Rec2-related protein" evidence="7">
    <location>
        <begin position="205"/>
        <end position="473"/>
    </location>
</feature>
<reference evidence="8 9" key="1">
    <citation type="submission" date="2018-08" db="EMBL/GenBank/DDBJ databases">
        <title>Genomic Encyclopedia of Type Strains, Phase III (KMG-III): the genomes of soil and plant-associated and newly described type strains.</title>
        <authorList>
            <person name="Whitman W."/>
        </authorList>
    </citation>
    <scope>NUCLEOTIDE SEQUENCE [LARGE SCALE GENOMIC DNA]</scope>
    <source>
        <strain evidence="8 9">CECT 7375</strain>
    </source>
</reference>
<evidence type="ECO:0000259" key="7">
    <source>
        <dbReference type="Pfam" id="PF03772"/>
    </source>
</evidence>
<dbReference type="Pfam" id="PF03772">
    <property type="entry name" value="Competence"/>
    <property type="match status" value="1"/>
</dbReference>
<evidence type="ECO:0000313" key="8">
    <source>
        <dbReference type="EMBL" id="REG85772.1"/>
    </source>
</evidence>
<feature type="transmembrane region" description="Helical" evidence="6">
    <location>
        <begin position="331"/>
        <end position="350"/>
    </location>
</feature>
<dbReference type="EMBL" id="QUNG01000002">
    <property type="protein sequence ID" value="REG85772.1"/>
    <property type="molecule type" value="Genomic_DNA"/>
</dbReference>
<evidence type="ECO:0000313" key="9">
    <source>
        <dbReference type="Proteomes" id="UP000256542"/>
    </source>
</evidence>
<feature type="transmembrane region" description="Helical" evidence="6">
    <location>
        <begin position="267"/>
        <end position="284"/>
    </location>
</feature>
<protein>
    <submittedName>
        <fullName evidence="8">Competence protein ComEC</fullName>
    </submittedName>
</protein>
<dbReference type="PANTHER" id="PTHR30619:SF7">
    <property type="entry name" value="BETA-LACTAMASE DOMAIN PROTEIN"/>
    <property type="match status" value="1"/>
</dbReference>
<evidence type="ECO:0000256" key="5">
    <source>
        <dbReference type="ARBA" id="ARBA00023136"/>
    </source>
</evidence>
<dbReference type="RefSeq" id="WP_115896547.1">
    <property type="nucleotide sequence ID" value="NZ_QUNG01000002.1"/>
</dbReference>
<keyword evidence="2" id="KW-1003">Cell membrane</keyword>
<evidence type="ECO:0000256" key="1">
    <source>
        <dbReference type="ARBA" id="ARBA00004651"/>
    </source>
</evidence>
<gene>
    <name evidence="8" type="ORF">DFP81_102311</name>
</gene>
<feature type="transmembrane region" description="Helical" evidence="6">
    <location>
        <begin position="450"/>
        <end position="468"/>
    </location>
</feature>
<sequence length="636" mass="72993">MLLSVLILIGAILVPSEYQWLYSTHIILVCLYLIGTHRFWLLFLTFLSLISWQLSENVAKPKFSLLNTKTLFFDQPTQALYNKGEQPLLLLKGESVALTLSGSDGESHYFEKVRFDSVALAPKNSVEVGITKVTVANKAGSWLEKKLYRERIPALLEGQVDRNLVRLDKPLIPAQDMAIPLRRFINEQLDAVFSRYESWRFTRALLLGNDDGWDERDKWMVRALGLAHLFVVSGLHTGFVFVFGRIFSRLCWRFSAQSWVLSGLNCWQFDALIIMPMLLFYAYLTDWGAPVVRASIMLSLYLLSRVLMLQVSPYKVVTFALWGMLLLDPRAVLQPGLWLSFSLVCLLIAFTQSSGRWIRVFLLQLMLSTASMVLIWGWQAAVSIISIPLNLFMVPLAAFVWFPMAALASLEGFVLQTDYLYWLLDMGLQWVIRALEAAAFGLPMLSFDRFLHPIAKGLLLFLVVFWIWQWPLRRGWLCFLLIWGVLLVPREKVSQVEYQVVNKGGELAFERAAQIQFTSRWSREDVSKRLLVLFNEQSQWNSLALLLTSNTKELTPRVLLSGEIDWIVMNKIPSLALQARLAGLKINWLSIEPGEALLFRRENGVVEVRHLACSFSIFLFKSDTCRRVEKLEFMLN</sequence>
<feature type="transmembrane region" description="Helical" evidence="6">
    <location>
        <begin position="26"/>
        <end position="52"/>
    </location>
</feature>
<accession>A0A3E0DUG5</accession>
<dbReference type="InterPro" id="IPR052159">
    <property type="entry name" value="Competence_DNA_uptake"/>
</dbReference>
<dbReference type="Proteomes" id="UP000256542">
    <property type="component" value="Unassembled WGS sequence"/>
</dbReference>
<evidence type="ECO:0000256" key="6">
    <source>
        <dbReference type="SAM" id="Phobius"/>
    </source>
</evidence>
<dbReference type="PANTHER" id="PTHR30619">
    <property type="entry name" value="DNA INTERNALIZATION/COMPETENCE PROTEIN COMEC/REC2"/>
    <property type="match status" value="1"/>
</dbReference>
<feature type="transmembrane region" description="Helical" evidence="6">
    <location>
        <begin position="384"/>
        <end position="407"/>
    </location>
</feature>
<organism evidence="8 9">
    <name type="scientific">Marinomonas pollencensis</name>
    <dbReference type="NCBI Taxonomy" id="491954"/>
    <lineage>
        <taxon>Bacteria</taxon>
        <taxon>Pseudomonadati</taxon>
        <taxon>Pseudomonadota</taxon>
        <taxon>Gammaproteobacteria</taxon>
        <taxon>Oceanospirillales</taxon>
        <taxon>Oceanospirillaceae</taxon>
        <taxon>Marinomonas</taxon>
    </lineage>
</organism>
<dbReference type="NCBIfam" id="TIGR00360">
    <property type="entry name" value="ComEC_N-term"/>
    <property type="match status" value="1"/>
</dbReference>
<dbReference type="OrthoDB" id="9761531at2"/>
<dbReference type="AlphaFoldDB" id="A0A3E0DUG5"/>
<proteinExistence type="predicted"/>
<keyword evidence="4 6" id="KW-1133">Transmembrane helix</keyword>
<dbReference type="InterPro" id="IPR004477">
    <property type="entry name" value="ComEC_N"/>
</dbReference>
<dbReference type="GO" id="GO:0005886">
    <property type="term" value="C:plasma membrane"/>
    <property type="evidence" value="ECO:0007669"/>
    <property type="project" value="UniProtKB-SubCell"/>
</dbReference>
<comment type="subcellular location">
    <subcellularLocation>
        <location evidence="1">Cell membrane</location>
        <topology evidence="1">Multi-pass membrane protein</topology>
    </subcellularLocation>
</comment>
<evidence type="ECO:0000256" key="2">
    <source>
        <dbReference type="ARBA" id="ARBA00022475"/>
    </source>
</evidence>
<keyword evidence="5 6" id="KW-0472">Membrane</keyword>
<feature type="transmembrane region" description="Helical" evidence="6">
    <location>
        <begin position="357"/>
        <end position="378"/>
    </location>
</feature>
<feature type="transmembrane region" description="Helical" evidence="6">
    <location>
        <begin position="226"/>
        <end position="247"/>
    </location>
</feature>
<feature type="transmembrane region" description="Helical" evidence="6">
    <location>
        <begin position="291"/>
        <end position="311"/>
    </location>
</feature>
<keyword evidence="9" id="KW-1185">Reference proteome</keyword>
<evidence type="ECO:0000256" key="3">
    <source>
        <dbReference type="ARBA" id="ARBA00022692"/>
    </source>
</evidence>
<keyword evidence="3 6" id="KW-0812">Transmembrane</keyword>
<evidence type="ECO:0000256" key="4">
    <source>
        <dbReference type="ARBA" id="ARBA00022989"/>
    </source>
</evidence>